<name>A0A8C5ESZ0_GOUWI</name>
<dbReference type="Proteomes" id="UP000694680">
    <property type="component" value="Chromosome 8"/>
</dbReference>
<sequence>MDTKEEMQKMLNMIWVKLQGLPNADPVELGAFLILLTFILVALLMFLLTCVCGCCCCPPPLRTDRRHQSLMQDNHSLMWVPNRLCAKFCSRPNPLVAARTHLHAFKPSSNAFKTAA</sequence>
<evidence type="ECO:0000313" key="7">
    <source>
        <dbReference type="Proteomes" id="UP000694680"/>
    </source>
</evidence>
<dbReference type="PANTHER" id="PTHR37344">
    <property type="entry name" value="SMALL INTEGRAL MEMBRANE PROTEIN 5"/>
    <property type="match status" value="1"/>
</dbReference>
<evidence type="ECO:0000256" key="2">
    <source>
        <dbReference type="ARBA" id="ARBA00022692"/>
    </source>
</evidence>
<keyword evidence="3 5" id="KW-1133">Transmembrane helix</keyword>
<accession>A0A8C5ESZ0</accession>
<reference evidence="6" key="1">
    <citation type="submission" date="2020-06" db="EMBL/GenBank/DDBJ databases">
        <authorList>
            <consortium name="Wellcome Sanger Institute Data Sharing"/>
        </authorList>
    </citation>
    <scope>NUCLEOTIDE SEQUENCE [LARGE SCALE GENOMIC DNA]</scope>
</reference>
<dbReference type="PANTHER" id="PTHR37344:SF1">
    <property type="entry name" value="SMALL INTEGRAL MEMBRANE PROTEIN 5"/>
    <property type="match status" value="1"/>
</dbReference>
<evidence type="ECO:0008006" key="8">
    <source>
        <dbReference type="Google" id="ProtNLM"/>
    </source>
</evidence>
<dbReference type="InterPro" id="IPR031671">
    <property type="entry name" value="SMIM5/18/22"/>
</dbReference>
<dbReference type="InterPro" id="IPR047133">
    <property type="entry name" value="SMIM5"/>
</dbReference>
<keyword evidence="2 5" id="KW-0812">Transmembrane</keyword>
<dbReference type="CDD" id="cd20254">
    <property type="entry name" value="CASIMO1_SMIM5"/>
    <property type="match status" value="1"/>
</dbReference>
<protein>
    <recommendedName>
        <fullName evidence="8">Small integral membrane protein 5</fullName>
    </recommendedName>
</protein>
<keyword evidence="7" id="KW-1185">Reference proteome</keyword>
<dbReference type="Pfam" id="PF15831">
    <property type="entry name" value="SMIM5_18_22"/>
    <property type="match status" value="1"/>
</dbReference>
<evidence type="ECO:0000256" key="5">
    <source>
        <dbReference type="SAM" id="Phobius"/>
    </source>
</evidence>
<evidence type="ECO:0000256" key="1">
    <source>
        <dbReference type="ARBA" id="ARBA00004167"/>
    </source>
</evidence>
<feature type="transmembrane region" description="Helical" evidence="5">
    <location>
        <begin position="31"/>
        <end position="57"/>
    </location>
</feature>
<evidence type="ECO:0000256" key="3">
    <source>
        <dbReference type="ARBA" id="ARBA00022989"/>
    </source>
</evidence>
<reference evidence="6" key="2">
    <citation type="submission" date="2025-08" db="UniProtKB">
        <authorList>
            <consortium name="Ensembl"/>
        </authorList>
    </citation>
    <scope>IDENTIFICATION</scope>
</reference>
<dbReference type="AlphaFoldDB" id="A0A8C5ESZ0"/>
<reference evidence="6" key="3">
    <citation type="submission" date="2025-09" db="UniProtKB">
        <authorList>
            <consortium name="Ensembl"/>
        </authorList>
    </citation>
    <scope>IDENTIFICATION</scope>
</reference>
<evidence type="ECO:0000313" key="6">
    <source>
        <dbReference type="Ensembl" id="ENSGWIP00000024210.1"/>
    </source>
</evidence>
<dbReference type="GO" id="GO:0016020">
    <property type="term" value="C:membrane"/>
    <property type="evidence" value="ECO:0007669"/>
    <property type="project" value="UniProtKB-SubCell"/>
</dbReference>
<proteinExistence type="predicted"/>
<dbReference type="Ensembl" id="ENSGWIT00000026494.1">
    <property type="protein sequence ID" value="ENSGWIP00000024210.1"/>
    <property type="gene ID" value="ENSGWIG00000012857.1"/>
</dbReference>
<organism evidence="6 7">
    <name type="scientific">Gouania willdenowi</name>
    <name type="common">Blunt-snouted clingfish</name>
    <name type="synonym">Lepadogaster willdenowi</name>
    <dbReference type="NCBI Taxonomy" id="441366"/>
    <lineage>
        <taxon>Eukaryota</taxon>
        <taxon>Metazoa</taxon>
        <taxon>Chordata</taxon>
        <taxon>Craniata</taxon>
        <taxon>Vertebrata</taxon>
        <taxon>Euteleostomi</taxon>
        <taxon>Actinopterygii</taxon>
        <taxon>Neopterygii</taxon>
        <taxon>Teleostei</taxon>
        <taxon>Neoteleostei</taxon>
        <taxon>Acanthomorphata</taxon>
        <taxon>Ovalentaria</taxon>
        <taxon>Blenniimorphae</taxon>
        <taxon>Blenniiformes</taxon>
        <taxon>Gobiesocoidei</taxon>
        <taxon>Gobiesocidae</taxon>
        <taxon>Gobiesocinae</taxon>
        <taxon>Gouania</taxon>
    </lineage>
</organism>
<evidence type="ECO:0000256" key="4">
    <source>
        <dbReference type="ARBA" id="ARBA00023136"/>
    </source>
</evidence>
<keyword evidence="4 5" id="KW-0472">Membrane</keyword>
<comment type="subcellular location">
    <subcellularLocation>
        <location evidence="1">Membrane</location>
        <topology evidence="1">Single-pass membrane protein</topology>
    </subcellularLocation>
</comment>